<organism evidence="8 9">
    <name type="scientific">Abiotrophia defectiva ATCC 49176</name>
    <dbReference type="NCBI Taxonomy" id="592010"/>
    <lineage>
        <taxon>Bacteria</taxon>
        <taxon>Bacillati</taxon>
        <taxon>Bacillota</taxon>
        <taxon>Bacilli</taxon>
        <taxon>Lactobacillales</taxon>
        <taxon>Aerococcaceae</taxon>
        <taxon>Abiotrophia</taxon>
    </lineage>
</organism>
<name>W1Q3P1_ABIDE</name>
<dbReference type="GO" id="GO:0005886">
    <property type="term" value="C:plasma membrane"/>
    <property type="evidence" value="ECO:0007669"/>
    <property type="project" value="UniProtKB-SubCell"/>
</dbReference>
<evidence type="ECO:0000256" key="2">
    <source>
        <dbReference type="ARBA" id="ARBA00022475"/>
    </source>
</evidence>
<dbReference type="Proteomes" id="UP000019050">
    <property type="component" value="Unassembled WGS sequence"/>
</dbReference>
<evidence type="ECO:0000256" key="3">
    <source>
        <dbReference type="ARBA" id="ARBA00022692"/>
    </source>
</evidence>
<reference evidence="8" key="1">
    <citation type="submission" date="2013-06" db="EMBL/GenBank/DDBJ databases">
        <authorList>
            <person name="Weinstock G."/>
            <person name="Sodergren E."/>
            <person name="Clifton S."/>
            <person name="Fulton L."/>
            <person name="Fulton B."/>
            <person name="Courtney L."/>
            <person name="Fronick C."/>
            <person name="Harrison M."/>
            <person name="Strong C."/>
            <person name="Farmer C."/>
            <person name="Delahaunty K."/>
            <person name="Markovic C."/>
            <person name="Hall O."/>
            <person name="Minx P."/>
            <person name="Tomlinson C."/>
            <person name="Mitreva M."/>
            <person name="Nelson J."/>
            <person name="Hou S."/>
            <person name="Wollam A."/>
            <person name="Pepin K.H."/>
            <person name="Johnson M."/>
            <person name="Bhonagiri V."/>
            <person name="Nash W.E."/>
            <person name="Warren W."/>
            <person name="Chinwalla A."/>
            <person name="Mardis E.R."/>
            <person name="Wilson R.K."/>
        </authorList>
    </citation>
    <scope>NUCLEOTIDE SEQUENCE [LARGE SCALE GENOMIC DNA]</scope>
    <source>
        <strain evidence="8">ATCC 49176</strain>
    </source>
</reference>
<evidence type="ECO:0000313" key="8">
    <source>
        <dbReference type="EMBL" id="ESK65802.1"/>
    </source>
</evidence>
<keyword evidence="2" id="KW-1003">Cell membrane</keyword>
<evidence type="ECO:0000259" key="7">
    <source>
        <dbReference type="Pfam" id="PF04024"/>
    </source>
</evidence>
<feature type="transmembrane region" description="Helical" evidence="6">
    <location>
        <begin position="22"/>
        <end position="45"/>
    </location>
</feature>
<comment type="subcellular location">
    <subcellularLocation>
        <location evidence="1">Cell membrane</location>
        <topology evidence="1">Single-pass membrane protein</topology>
    </subcellularLocation>
</comment>
<sequence>MFLGVCAGIADYFGIDPTLVRVVWVISGLLGGVGLFGYLIAAFIMPEA</sequence>
<dbReference type="InterPro" id="IPR007168">
    <property type="entry name" value="Phageshock_PspC_N"/>
</dbReference>
<proteinExistence type="predicted"/>
<protein>
    <submittedName>
        <fullName evidence="8">PspC domain protein</fullName>
    </submittedName>
</protein>
<keyword evidence="4 6" id="KW-1133">Transmembrane helix</keyword>
<dbReference type="Pfam" id="PF04024">
    <property type="entry name" value="PspC"/>
    <property type="match status" value="1"/>
</dbReference>
<dbReference type="HOGENOM" id="CLU_143433_5_1_9"/>
<dbReference type="eggNOG" id="COG1983">
    <property type="taxonomic scope" value="Bacteria"/>
</dbReference>
<dbReference type="PANTHER" id="PTHR33885">
    <property type="entry name" value="PHAGE SHOCK PROTEIN C"/>
    <property type="match status" value="1"/>
</dbReference>
<evidence type="ECO:0000313" key="9">
    <source>
        <dbReference type="Proteomes" id="UP000019050"/>
    </source>
</evidence>
<evidence type="ECO:0000256" key="6">
    <source>
        <dbReference type="SAM" id="Phobius"/>
    </source>
</evidence>
<feature type="domain" description="Phage shock protein PspC N-terminal" evidence="7">
    <location>
        <begin position="1"/>
        <end position="48"/>
    </location>
</feature>
<dbReference type="InterPro" id="IPR052027">
    <property type="entry name" value="PspC"/>
</dbReference>
<dbReference type="PANTHER" id="PTHR33885:SF3">
    <property type="entry name" value="PHAGE SHOCK PROTEIN C"/>
    <property type="match status" value="1"/>
</dbReference>
<accession>W1Q3P1</accession>
<keyword evidence="3 6" id="KW-0812">Transmembrane</keyword>
<keyword evidence="5 6" id="KW-0472">Membrane</keyword>
<evidence type="ECO:0000256" key="5">
    <source>
        <dbReference type="ARBA" id="ARBA00023136"/>
    </source>
</evidence>
<dbReference type="EMBL" id="ACIN03000005">
    <property type="protein sequence ID" value="ESK65802.1"/>
    <property type="molecule type" value="Genomic_DNA"/>
</dbReference>
<gene>
    <name evidence="8" type="ORF">GCWU000182_000867</name>
</gene>
<evidence type="ECO:0000256" key="4">
    <source>
        <dbReference type="ARBA" id="ARBA00022989"/>
    </source>
</evidence>
<dbReference type="STRING" id="592010.GCWU000182_000867"/>
<comment type="caution">
    <text evidence="8">The sequence shown here is derived from an EMBL/GenBank/DDBJ whole genome shotgun (WGS) entry which is preliminary data.</text>
</comment>
<evidence type="ECO:0000256" key="1">
    <source>
        <dbReference type="ARBA" id="ARBA00004162"/>
    </source>
</evidence>
<dbReference type="AlphaFoldDB" id="W1Q3P1"/>
<keyword evidence="9" id="KW-1185">Reference proteome</keyword>